<dbReference type="SUPFAM" id="SSF69786">
    <property type="entry name" value="YggU-like"/>
    <property type="match status" value="1"/>
</dbReference>
<dbReference type="AlphaFoldDB" id="A0A455T2Z3"/>
<dbReference type="PANTHER" id="PTHR47817">
    <property type="entry name" value="OS04G0686300 PROTEIN"/>
    <property type="match status" value="1"/>
</dbReference>
<gene>
    <name evidence="3" type="ORF">KTA_19680</name>
</gene>
<sequence length="87" mass="9433">MLKVQVRVTPGSRREALEWHGSLLRAWVKAPASEGEANAALLALVARSLGISRQQVAIVQGARSRAKVLALEGLTLEELQRRLPPGE</sequence>
<dbReference type="InterPro" id="IPR036591">
    <property type="entry name" value="YggU-like_sf"/>
</dbReference>
<dbReference type="NCBIfam" id="TIGR00251">
    <property type="entry name" value="DUF167 family protein"/>
    <property type="match status" value="1"/>
</dbReference>
<evidence type="ECO:0000256" key="1">
    <source>
        <dbReference type="ARBA" id="ARBA00010364"/>
    </source>
</evidence>
<evidence type="ECO:0000313" key="3">
    <source>
        <dbReference type="EMBL" id="BBH93769.1"/>
    </source>
</evidence>
<protein>
    <recommendedName>
        <fullName evidence="2">UPF0235 protein KTA_19680</fullName>
    </recommendedName>
</protein>
<reference evidence="3" key="1">
    <citation type="submission" date="2018-12" db="EMBL/GenBank/DDBJ databases">
        <title>Novel natural products biosynthetic potential of the class Ktedonobacteria.</title>
        <authorList>
            <person name="Zheng Y."/>
            <person name="Saitou A."/>
            <person name="Wang C.M."/>
            <person name="Toyoda A."/>
            <person name="Minakuchi Y."/>
            <person name="Sekiguchi Y."/>
            <person name="Ueda K."/>
            <person name="Takano H."/>
            <person name="Sakai Y."/>
            <person name="Yokota A."/>
            <person name="Yabe S."/>
        </authorList>
    </citation>
    <scope>NUCLEOTIDE SEQUENCE</scope>
    <source>
        <strain evidence="3">A3-2</strain>
    </source>
</reference>
<accession>A0A455T2Z3</accession>
<dbReference type="Gene3D" id="3.30.1200.10">
    <property type="entry name" value="YggU-like"/>
    <property type="match status" value="1"/>
</dbReference>
<dbReference type="HAMAP" id="MF_00634">
    <property type="entry name" value="UPF0235"/>
    <property type="match status" value="1"/>
</dbReference>
<evidence type="ECO:0000256" key="2">
    <source>
        <dbReference type="HAMAP-Rule" id="MF_00634"/>
    </source>
</evidence>
<dbReference type="InterPro" id="IPR003746">
    <property type="entry name" value="DUF167"/>
</dbReference>
<name>A0A455T2Z3_9CHLR</name>
<dbReference type="PANTHER" id="PTHR47817:SF2">
    <property type="entry name" value="OS04G0686300 PROTEIN"/>
    <property type="match status" value="1"/>
</dbReference>
<comment type="similarity">
    <text evidence="1 2">Belongs to the UPF0235 family.</text>
</comment>
<dbReference type="SMART" id="SM01152">
    <property type="entry name" value="DUF167"/>
    <property type="match status" value="1"/>
</dbReference>
<dbReference type="Pfam" id="PF02594">
    <property type="entry name" value="DUF167"/>
    <property type="match status" value="1"/>
</dbReference>
<proteinExistence type="inferred from homology"/>
<dbReference type="EMBL" id="AP019377">
    <property type="protein sequence ID" value="BBH93769.1"/>
    <property type="molecule type" value="Genomic_DNA"/>
</dbReference>
<organism evidence="3">
    <name type="scientific">Thermogemmatispora argillosa</name>
    <dbReference type="NCBI Taxonomy" id="2045280"/>
    <lineage>
        <taxon>Bacteria</taxon>
        <taxon>Bacillati</taxon>
        <taxon>Chloroflexota</taxon>
        <taxon>Ktedonobacteria</taxon>
        <taxon>Thermogemmatisporales</taxon>
        <taxon>Thermogemmatisporaceae</taxon>
        <taxon>Thermogemmatispora</taxon>
    </lineage>
</organism>